<feature type="region of interest" description="Disordered" evidence="1">
    <location>
        <begin position="172"/>
        <end position="292"/>
    </location>
</feature>
<evidence type="ECO:0000313" key="3">
    <source>
        <dbReference type="Proteomes" id="UP000245956"/>
    </source>
</evidence>
<feature type="region of interest" description="Disordered" evidence="1">
    <location>
        <begin position="1"/>
        <end position="31"/>
    </location>
</feature>
<gene>
    <name evidence="2" type="ORF">PCL_06363</name>
</gene>
<sequence>MPVRRHFSVWSPSTTPAAEPPPRPLPMPQESFSSRWDAADAPLHPVGVPGSWSVWLGDWALPRTGYLSEKQCSSAAARASYLPPALLDLPVTCSAGREDAFQDIMTAPLSPFCPGCIFHFNCSAHLLLGQNPFPRVRSPWPGPLLLRATSSSLDKLVRVGSASLELDAGQEDTCMSRASPQKKCTRPVSHPSRASDTHPSPKRTETLRAIPPPSIGRLPDQPLQRPGSALPTNASRSNGTSHLHRSRDDVRFSPFLDRSLQAKLAISSSSEEATLETPGLPRGMEENADRDQ</sequence>
<dbReference type="EMBL" id="LCWV01000002">
    <property type="protein sequence ID" value="PWI75705.1"/>
    <property type="molecule type" value="Genomic_DNA"/>
</dbReference>
<accession>A0A2U3EMH4</accession>
<evidence type="ECO:0000256" key="1">
    <source>
        <dbReference type="SAM" id="MobiDB-lite"/>
    </source>
</evidence>
<feature type="compositionally biased region" description="Pro residues" evidence="1">
    <location>
        <begin position="18"/>
        <end position="27"/>
    </location>
</feature>
<dbReference type="AlphaFoldDB" id="A0A2U3EMH4"/>
<feature type="compositionally biased region" description="Basic and acidic residues" evidence="1">
    <location>
        <begin position="283"/>
        <end position="292"/>
    </location>
</feature>
<feature type="compositionally biased region" description="Polar residues" evidence="1">
    <location>
        <begin position="230"/>
        <end position="241"/>
    </location>
</feature>
<proteinExistence type="predicted"/>
<reference evidence="2 3" key="1">
    <citation type="journal article" date="2016" name="Front. Microbiol.">
        <title>Genome and transcriptome sequences reveal the specific parasitism of the nematophagous Purpureocillium lilacinum 36-1.</title>
        <authorList>
            <person name="Xie J."/>
            <person name="Li S."/>
            <person name="Mo C."/>
            <person name="Xiao X."/>
            <person name="Peng D."/>
            <person name="Wang G."/>
            <person name="Xiao Y."/>
        </authorList>
    </citation>
    <scope>NUCLEOTIDE SEQUENCE [LARGE SCALE GENOMIC DNA]</scope>
    <source>
        <strain evidence="2 3">36-1</strain>
    </source>
</reference>
<comment type="caution">
    <text evidence="2">The sequence shown here is derived from an EMBL/GenBank/DDBJ whole genome shotgun (WGS) entry which is preliminary data.</text>
</comment>
<evidence type="ECO:0000313" key="2">
    <source>
        <dbReference type="EMBL" id="PWI75705.1"/>
    </source>
</evidence>
<dbReference type="Proteomes" id="UP000245956">
    <property type="component" value="Unassembled WGS sequence"/>
</dbReference>
<protein>
    <submittedName>
        <fullName evidence="2">Uncharacterized protein</fullName>
    </submittedName>
</protein>
<name>A0A2U3EMH4_PURLI</name>
<organism evidence="2 3">
    <name type="scientific">Purpureocillium lilacinum</name>
    <name type="common">Paecilomyces lilacinus</name>
    <dbReference type="NCBI Taxonomy" id="33203"/>
    <lineage>
        <taxon>Eukaryota</taxon>
        <taxon>Fungi</taxon>
        <taxon>Dikarya</taxon>
        <taxon>Ascomycota</taxon>
        <taxon>Pezizomycotina</taxon>
        <taxon>Sordariomycetes</taxon>
        <taxon>Hypocreomycetidae</taxon>
        <taxon>Hypocreales</taxon>
        <taxon>Ophiocordycipitaceae</taxon>
        <taxon>Purpureocillium</taxon>
    </lineage>
</organism>